<evidence type="ECO:0000256" key="5">
    <source>
        <dbReference type="ARBA" id="ARBA00023163"/>
    </source>
</evidence>
<comment type="caution">
    <text evidence="10">The sequence shown here is derived from an EMBL/GenBank/DDBJ whole genome shotgun (WGS) entry which is preliminary data.</text>
</comment>
<dbReference type="EMBL" id="BAABJP010000007">
    <property type="protein sequence ID" value="GAA5151130.1"/>
    <property type="molecule type" value="Genomic_DNA"/>
</dbReference>
<dbReference type="SMART" id="SM00862">
    <property type="entry name" value="Trans_reg_C"/>
    <property type="match status" value="1"/>
</dbReference>
<evidence type="ECO:0000256" key="3">
    <source>
        <dbReference type="ARBA" id="ARBA00023015"/>
    </source>
</evidence>
<feature type="modified residue" description="4-aspartylphosphate" evidence="6">
    <location>
        <position position="49"/>
    </location>
</feature>
<evidence type="ECO:0000256" key="7">
    <source>
        <dbReference type="PROSITE-ProRule" id="PRU01091"/>
    </source>
</evidence>
<dbReference type="Proteomes" id="UP001428817">
    <property type="component" value="Unassembled WGS sequence"/>
</dbReference>
<organism evidence="10 11">
    <name type="scientific">Pseudonocardia eucalypti</name>
    <dbReference type="NCBI Taxonomy" id="648755"/>
    <lineage>
        <taxon>Bacteria</taxon>
        <taxon>Bacillati</taxon>
        <taxon>Actinomycetota</taxon>
        <taxon>Actinomycetes</taxon>
        <taxon>Pseudonocardiales</taxon>
        <taxon>Pseudonocardiaceae</taxon>
        <taxon>Pseudonocardia</taxon>
    </lineage>
</organism>
<dbReference type="InterPro" id="IPR001867">
    <property type="entry name" value="OmpR/PhoB-type_DNA-bd"/>
</dbReference>
<dbReference type="PANTHER" id="PTHR48111:SF1">
    <property type="entry name" value="TWO-COMPONENT RESPONSE REGULATOR ORR33"/>
    <property type="match status" value="1"/>
</dbReference>
<keyword evidence="5" id="KW-0804">Transcription</keyword>
<keyword evidence="1 6" id="KW-0597">Phosphoprotein</keyword>
<dbReference type="PANTHER" id="PTHR48111">
    <property type="entry name" value="REGULATOR OF RPOS"/>
    <property type="match status" value="1"/>
</dbReference>
<accession>A0ABP9PRZ1</accession>
<dbReference type="Pfam" id="PF00486">
    <property type="entry name" value="Trans_reg_C"/>
    <property type="match status" value="1"/>
</dbReference>
<dbReference type="PROSITE" id="PS50110">
    <property type="entry name" value="RESPONSE_REGULATORY"/>
    <property type="match status" value="1"/>
</dbReference>
<gene>
    <name evidence="10" type="ORF">GCM10023321_17620</name>
</gene>
<evidence type="ECO:0000259" key="9">
    <source>
        <dbReference type="PROSITE" id="PS51755"/>
    </source>
</evidence>
<dbReference type="InterPro" id="IPR016032">
    <property type="entry name" value="Sig_transdc_resp-reg_C-effctor"/>
</dbReference>
<protein>
    <submittedName>
        <fullName evidence="10">Response regulator transcription factor</fullName>
    </submittedName>
</protein>
<evidence type="ECO:0000313" key="10">
    <source>
        <dbReference type="EMBL" id="GAA5151130.1"/>
    </source>
</evidence>
<dbReference type="InterPro" id="IPR011006">
    <property type="entry name" value="CheY-like_superfamily"/>
</dbReference>
<dbReference type="RefSeq" id="WP_185064443.1">
    <property type="nucleotide sequence ID" value="NZ_BAABJP010000007.1"/>
</dbReference>
<evidence type="ECO:0000256" key="1">
    <source>
        <dbReference type="ARBA" id="ARBA00022553"/>
    </source>
</evidence>
<dbReference type="Gene3D" id="3.40.50.2300">
    <property type="match status" value="1"/>
</dbReference>
<evidence type="ECO:0000256" key="2">
    <source>
        <dbReference type="ARBA" id="ARBA00023012"/>
    </source>
</evidence>
<reference evidence="11" key="1">
    <citation type="journal article" date="2019" name="Int. J. Syst. Evol. Microbiol.">
        <title>The Global Catalogue of Microorganisms (GCM) 10K type strain sequencing project: providing services to taxonomists for standard genome sequencing and annotation.</title>
        <authorList>
            <consortium name="The Broad Institute Genomics Platform"/>
            <consortium name="The Broad Institute Genome Sequencing Center for Infectious Disease"/>
            <person name="Wu L."/>
            <person name="Ma J."/>
        </authorList>
    </citation>
    <scope>NUCLEOTIDE SEQUENCE [LARGE SCALE GENOMIC DNA]</scope>
    <source>
        <strain evidence="11">JCM 18303</strain>
    </source>
</reference>
<evidence type="ECO:0000313" key="11">
    <source>
        <dbReference type="Proteomes" id="UP001428817"/>
    </source>
</evidence>
<dbReference type="InterPro" id="IPR039420">
    <property type="entry name" value="WalR-like"/>
</dbReference>
<dbReference type="CDD" id="cd00383">
    <property type="entry name" value="trans_reg_C"/>
    <property type="match status" value="1"/>
</dbReference>
<name>A0ABP9PRZ1_9PSEU</name>
<keyword evidence="4 7" id="KW-0238">DNA-binding</keyword>
<keyword evidence="3" id="KW-0805">Transcription regulation</keyword>
<evidence type="ECO:0000259" key="8">
    <source>
        <dbReference type="PROSITE" id="PS50110"/>
    </source>
</evidence>
<keyword evidence="2" id="KW-0902">Two-component regulatory system</keyword>
<dbReference type="InterPro" id="IPR001789">
    <property type="entry name" value="Sig_transdc_resp-reg_receiver"/>
</dbReference>
<dbReference type="PROSITE" id="PS51755">
    <property type="entry name" value="OMPR_PHOB"/>
    <property type="match status" value="1"/>
</dbReference>
<dbReference type="SUPFAM" id="SSF52172">
    <property type="entry name" value="CheY-like"/>
    <property type="match status" value="1"/>
</dbReference>
<dbReference type="InterPro" id="IPR036388">
    <property type="entry name" value="WH-like_DNA-bd_sf"/>
</dbReference>
<sequence>MRVLVVQDDDQADNTLSDALSAQGHRPVSCEPETEALMANLDTDLVLLDLSRPDVDCFQVLRQLWGTTDAPVLLLNANRGGAAAPAAPAAECPSDPPTEPIPLPQLLAAARGISREAGRRTGQAARPKVKVGDVQIDLDARTVRVGSRYITLTMKEFDILEVLARQVGVAVSRKTIMDEVWRDTRESTSHALNVHLTALRTKLDRPNLLCTIRGFGYRLG</sequence>
<evidence type="ECO:0000256" key="4">
    <source>
        <dbReference type="ARBA" id="ARBA00023125"/>
    </source>
</evidence>
<feature type="domain" description="OmpR/PhoB-type" evidence="9">
    <location>
        <begin position="126"/>
        <end position="220"/>
    </location>
</feature>
<keyword evidence="11" id="KW-1185">Reference proteome</keyword>
<dbReference type="Gene3D" id="1.10.10.10">
    <property type="entry name" value="Winged helix-like DNA-binding domain superfamily/Winged helix DNA-binding domain"/>
    <property type="match status" value="1"/>
</dbReference>
<feature type="domain" description="Response regulatory" evidence="8">
    <location>
        <begin position="2"/>
        <end position="114"/>
    </location>
</feature>
<evidence type="ECO:0000256" key="6">
    <source>
        <dbReference type="PROSITE-ProRule" id="PRU00169"/>
    </source>
</evidence>
<feature type="DNA-binding region" description="OmpR/PhoB-type" evidence="7">
    <location>
        <begin position="126"/>
        <end position="220"/>
    </location>
</feature>
<dbReference type="SUPFAM" id="SSF46894">
    <property type="entry name" value="C-terminal effector domain of the bipartite response regulators"/>
    <property type="match status" value="1"/>
</dbReference>
<proteinExistence type="predicted"/>